<organism evidence="2 3">
    <name type="scientific">Hypericibacter adhaerens</name>
    <dbReference type="NCBI Taxonomy" id="2602016"/>
    <lineage>
        <taxon>Bacteria</taxon>
        <taxon>Pseudomonadati</taxon>
        <taxon>Pseudomonadota</taxon>
        <taxon>Alphaproteobacteria</taxon>
        <taxon>Rhodospirillales</taxon>
        <taxon>Dongiaceae</taxon>
        <taxon>Hypericibacter</taxon>
    </lineage>
</organism>
<dbReference type="KEGG" id="hadh:FRZ61_37390"/>
<protein>
    <recommendedName>
        <fullName evidence="4">Succinoglycan biosynthesis protein exoi</fullName>
    </recommendedName>
</protein>
<keyword evidence="3" id="KW-1185">Reference proteome</keyword>
<accession>A0A5J6N5H0</accession>
<dbReference type="OrthoDB" id="9805504at2"/>
<feature type="transmembrane region" description="Helical" evidence="1">
    <location>
        <begin position="21"/>
        <end position="40"/>
    </location>
</feature>
<reference evidence="2 3" key="1">
    <citation type="submission" date="2019-08" db="EMBL/GenBank/DDBJ databases">
        <title>Hyperibacter terrae gen. nov., sp. nov. and Hyperibacter viscosus sp. nov., two new members in the family Rhodospirillaceae isolated from the rhizosphere of Hypericum perforatum.</title>
        <authorList>
            <person name="Noviana Z."/>
        </authorList>
    </citation>
    <scope>NUCLEOTIDE SEQUENCE [LARGE SCALE GENOMIC DNA]</scope>
    <source>
        <strain evidence="2 3">R5959</strain>
    </source>
</reference>
<dbReference type="AlphaFoldDB" id="A0A5J6N5H0"/>
<keyword evidence="1" id="KW-0812">Transmembrane</keyword>
<gene>
    <name evidence="2" type="ORF">FRZ61_37390</name>
</gene>
<dbReference type="EMBL" id="CP042582">
    <property type="protein sequence ID" value="QEX23800.1"/>
    <property type="molecule type" value="Genomic_DNA"/>
</dbReference>
<evidence type="ECO:0008006" key="4">
    <source>
        <dbReference type="Google" id="ProtNLM"/>
    </source>
</evidence>
<evidence type="ECO:0000256" key="1">
    <source>
        <dbReference type="SAM" id="Phobius"/>
    </source>
</evidence>
<sequence length="112" mass="12635">MRRHTGKPRYFGASKPRRESRPWVHLAFAVAIGSVLGFTVPEWSPLLRDTADAAGFSSQCNIKGNISFSGERIYHVPGGEFYDVTRISLFKGERWFCTEAEAQAAGWRRSLQ</sequence>
<proteinExistence type="predicted"/>
<keyword evidence="1" id="KW-1133">Transmembrane helix</keyword>
<dbReference type="RefSeq" id="WP_151119138.1">
    <property type="nucleotide sequence ID" value="NZ_CP042582.1"/>
</dbReference>
<keyword evidence="1" id="KW-0472">Membrane</keyword>
<name>A0A5J6N5H0_9PROT</name>
<dbReference type="Proteomes" id="UP000325797">
    <property type="component" value="Chromosome"/>
</dbReference>
<evidence type="ECO:0000313" key="3">
    <source>
        <dbReference type="Proteomes" id="UP000325797"/>
    </source>
</evidence>
<evidence type="ECO:0000313" key="2">
    <source>
        <dbReference type="EMBL" id="QEX23800.1"/>
    </source>
</evidence>